<evidence type="ECO:0008006" key="5">
    <source>
        <dbReference type="Google" id="ProtNLM"/>
    </source>
</evidence>
<evidence type="ECO:0000313" key="4">
    <source>
        <dbReference type="Proteomes" id="UP000070659"/>
    </source>
</evidence>
<dbReference type="PANTHER" id="PTHR10000">
    <property type="entry name" value="PHOSPHOSERINE PHOSPHATASE"/>
    <property type="match status" value="1"/>
</dbReference>
<dbReference type="Proteomes" id="UP000070659">
    <property type="component" value="Unassembled WGS sequence"/>
</dbReference>
<dbReference type="InterPro" id="IPR000150">
    <property type="entry name" value="Cof"/>
</dbReference>
<dbReference type="GO" id="GO:0005829">
    <property type="term" value="C:cytosol"/>
    <property type="evidence" value="ECO:0007669"/>
    <property type="project" value="TreeGrafter"/>
</dbReference>
<reference evidence="2 4" key="1">
    <citation type="submission" date="2015-02" db="EMBL/GenBank/DDBJ databases">
        <title>Physiological reanalysis, assessment of diazotrophy, and genome sequences of multiple isolates of Streptomyces thermoautotrophicus.</title>
        <authorList>
            <person name="MacKellar D.C."/>
            <person name="Lieber L."/>
            <person name="Norman J."/>
            <person name="Bolger A."/>
            <person name="Tobin C."/>
            <person name="Murray J.W."/>
            <person name="Prell J."/>
        </authorList>
    </citation>
    <scope>NUCLEOTIDE SEQUENCE [LARGE SCALE GENOMIC DNA]</scope>
    <source>
        <strain evidence="2 4">UBT1</strain>
    </source>
</reference>
<reference evidence="3" key="2">
    <citation type="submission" date="2015-02" db="EMBL/GenBank/DDBJ databases">
        <title>Physiological reanalysis, assessment of diazotrophy, and genome sequences of multiple isolates of Streptomyces thermoautotrophicus.</title>
        <authorList>
            <person name="MacKellar D.C."/>
            <person name="Lieber L."/>
            <person name="Norman J."/>
            <person name="Bolger A."/>
            <person name="Tobin C."/>
            <person name="Murray J.W."/>
            <person name="Friesen M."/>
            <person name="Prell J."/>
        </authorList>
    </citation>
    <scope>NUCLEOTIDE SEQUENCE [LARGE SCALE GENOMIC DNA]</scope>
    <source>
        <strain evidence="3">UBT1</strain>
    </source>
</reference>
<dbReference type="InterPro" id="IPR036412">
    <property type="entry name" value="HAD-like_sf"/>
</dbReference>
<dbReference type="NCBIfam" id="TIGR01484">
    <property type="entry name" value="HAD-SF-IIB"/>
    <property type="match status" value="1"/>
</dbReference>
<dbReference type="AlphaFoldDB" id="A0A132NFF2"/>
<dbReference type="Gene3D" id="3.30.1240.10">
    <property type="match status" value="1"/>
</dbReference>
<dbReference type="InterPro" id="IPR006379">
    <property type="entry name" value="HAD-SF_hydro_IIB"/>
</dbReference>
<dbReference type="PATRIC" id="fig|1469144.8.peg.839"/>
<sequence>MPLPDHRPRLVATDLDGTIVRSDGKISPRTVAALDLIERAGCMLVFVTGRPPRWMPSVAEATGHHGLAICANGAILYDLRTERVVEQQVLDPARIRQVVEAMRREMPDIVFACEYGKELWHEADYPVFQDAGQPGVRTATLAELCAQPAAKLLARHRFLDSETFMRQARAVAGAYAEFTYTGYDGLLEISASGVSKASGLARFCVRHGIDAADVIAVGDMPNDLPMLAWAGTGYAVANAHPDVLAAVDRHLPSNDEDGVAQLLERLFNV</sequence>
<dbReference type="InterPro" id="IPR023214">
    <property type="entry name" value="HAD_sf"/>
</dbReference>
<protein>
    <recommendedName>
        <fullName evidence="5">Hydrolase</fullName>
    </recommendedName>
</protein>
<dbReference type="Proteomes" id="UP000070598">
    <property type="component" value="Unassembled WGS sequence"/>
</dbReference>
<evidence type="ECO:0000313" key="3">
    <source>
        <dbReference type="Proteomes" id="UP000070598"/>
    </source>
</evidence>
<dbReference type="EMBL" id="JYIJ01000019">
    <property type="protein sequence ID" value="KWW98290.1"/>
    <property type="molecule type" value="Genomic_DNA"/>
</dbReference>
<dbReference type="GO" id="GO:0016791">
    <property type="term" value="F:phosphatase activity"/>
    <property type="evidence" value="ECO:0007669"/>
    <property type="project" value="TreeGrafter"/>
</dbReference>
<name>A0A132NFF2_9ACTN</name>
<dbReference type="GO" id="GO:0000287">
    <property type="term" value="F:magnesium ion binding"/>
    <property type="evidence" value="ECO:0007669"/>
    <property type="project" value="TreeGrafter"/>
</dbReference>
<proteinExistence type="predicted"/>
<evidence type="ECO:0000313" key="1">
    <source>
        <dbReference type="EMBL" id="KWW98290.1"/>
    </source>
</evidence>
<dbReference type="Pfam" id="PF08282">
    <property type="entry name" value="Hydrolase_3"/>
    <property type="match status" value="1"/>
</dbReference>
<gene>
    <name evidence="1" type="ORF">TH66_21070</name>
    <name evidence="2" type="ORF">TR74_13055</name>
</gene>
<organism evidence="2 3">
    <name type="scientific">Carbonactinospora thermoautotrophica</name>
    <dbReference type="NCBI Taxonomy" id="1469144"/>
    <lineage>
        <taxon>Bacteria</taxon>
        <taxon>Bacillati</taxon>
        <taxon>Actinomycetota</taxon>
        <taxon>Actinomycetes</taxon>
        <taxon>Kitasatosporales</taxon>
        <taxon>Carbonactinosporaceae</taxon>
        <taxon>Carbonactinospora</taxon>
    </lineage>
</organism>
<dbReference type="NCBIfam" id="TIGR00099">
    <property type="entry name" value="Cof-subfamily"/>
    <property type="match status" value="1"/>
</dbReference>
<accession>A0A132NFF2</accession>
<dbReference type="SUPFAM" id="SSF56784">
    <property type="entry name" value="HAD-like"/>
    <property type="match status" value="1"/>
</dbReference>
<dbReference type="PANTHER" id="PTHR10000:SF8">
    <property type="entry name" value="HAD SUPERFAMILY HYDROLASE-LIKE, TYPE 3"/>
    <property type="match status" value="1"/>
</dbReference>
<comment type="caution">
    <text evidence="2">The sequence shown here is derived from an EMBL/GenBank/DDBJ whole genome shotgun (WGS) entry which is preliminary data.</text>
</comment>
<dbReference type="Gene3D" id="3.40.50.1000">
    <property type="entry name" value="HAD superfamily/HAD-like"/>
    <property type="match status" value="1"/>
</dbReference>
<evidence type="ECO:0000313" key="2">
    <source>
        <dbReference type="EMBL" id="KWX08855.1"/>
    </source>
</evidence>
<dbReference type="EMBL" id="JYIK01000930">
    <property type="protein sequence ID" value="KWX08855.1"/>
    <property type="molecule type" value="Genomic_DNA"/>
</dbReference>